<dbReference type="Gene3D" id="1.10.260.40">
    <property type="entry name" value="lambda repressor-like DNA-binding domains"/>
    <property type="match status" value="1"/>
</dbReference>
<reference evidence="2" key="1">
    <citation type="journal article" date="2014" name="Int. J. Syst. Evol. Microbiol.">
        <title>Complete genome sequence of Corynebacterium casei LMG S-19264T (=DSM 44701T), isolated from a smear-ripened cheese.</title>
        <authorList>
            <consortium name="US DOE Joint Genome Institute (JGI-PGF)"/>
            <person name="Walter F."/>
            <person name="Albersmeier A."/>
            <person name="Kalinowski J."/>
            <person name="Ruckert C."/>
        </authorList>
    </citation>
    <scope>NUCLEOTIDE SEQUENCE</scope>
    <source>
        <strain evidence="2">VKM B-2555</strain>
    </source>
</reference>
<dbReference type="CDD" id="cd06529">
    <property type="entry name" value="S24_LexA-like"/>
    <property type="match status" value="1"/>
</dbReference>
<dbReference type="Proteomes" id="UP001143364">
    <property type="component" value="Unassembled WGS sequence"/>
</dbReference>
<dbReference type="SUPFAM" id="SSF51306">
    <property type="entry name" value="LexA/Signal peptidase"/>
    <property type="match status" value="1"/>
</dbReference>
<evidence type="ECO:0000259" key="1">
    <source>
        <dbReference type="Pfam" id="PF00717"/>
    </source>
</evidence>
<dbReference type="Pfam" id="PF00717">
    <property type="entry name" value="Peptidase_S24"/>
    <property type="match status" value="1"/>
</dbReference>
<dbReference type="InterPro" id="IPR036286">
    <property type="entry name" value="LexA/Signal_pep-like_sf"/>
</dbReference>
<dbReference type="InterPro" id="IPR039418">
    <property type="entry name" value="LexA-like"/>
</dbReference>
<keyword evidence="3" id="KW-1185">Reference proteome</keyword>
<evidence type="ECO:0000313" key="3">
    <source>
        <dbReference type="Proteomes" id="UP001143364"/>
    </source>
</evidence>
<organism evidence="2 3">
    <name type="scientific">Methylopila jiangsuensis</name>
    <dbReference type="NCBI Taxonomy" id="586230"/>
    <lineage>
        <taxon>Bacteria</taxon>
        <taxon>Pseudomonadati</taxon>
        <taxon>Pseudomonadota</taxon>
        <taxon>Alphaproteobacteria</taxon>
        <taxon>Hyphomicrobiales</taxon>
        <taxon>Methylopilaceae</taxon>
        <taxon>Methylopila</taxon>
    </lineage>
</organism>
<dbReference type="InterPro" id="IPR015927">
    <property type="entry name" value="Peptidase_S24_S26A/B/C"/>
</dbReference>
<dbReference type="AlphaFoldDB" id="A0A9W6JKR7"/>
<reference evidence="2" key="2">
    <citation type="submission" date="2023-01" db="EMBL/GenBank/DDBJ databases">
        <authorList>
            <person name="Sun Q."/>
            <person name="Evtushenko L."/>
        </authorList>
    </citation>
    <scope>NUCLEOTIDE SEQUENCE</scope>
    <source>
        <strain evidence="2">VKM B-2555</strain>
    </source>
</reference>
<gene>
    <name evidence="2" type="ORF">GCM10008171_32570</name>
</gene>
<proteinExistence type="predicted"/>
<protein>
    <recommendedName>
        <fullName evidence="1">Peptidase S24/S26A/S26B/S26C domain-containing protein</fullName>
    </recommendedName>
</protein>
<feature type="domain" description="Peptidase S24/S26A/S26B/S26C" evidence="1">
    <location>
        <begin position="108"/>
        <end position="195"/>
    </location>
</feature>
<sequence>MSFDDRPDFAIRLEAARAARGFSTAKDAATFFGWPYDTYIQHERGERGISRAAGKYADAFRVSAAWLLTGEGRGVDAQPTRVPIVGLAGAGPHGSVLFADGDGNFGDIPPPTNWTPETKALEVRGDSMYGMINNGWLVTYDEVRAPSYELDGQPCVVWLDDGRVLVKIVELGRSAGLFDLISTNAPALRDVKLTAAAYVTNIIPERAARKFIRRNPDKPIVDVTLDGEVSS</sequence>
<name>A0A9W6JKR7_9HYPH</name>
<evidence type="ECO:0000313" key="2">
    <source>
        <dbReference type="EMBL" id="GLK78003.1"/>
    </source>
</evidence>
<dbReference type="EMBL" id="BSFK01000016">
    <property type="protein sequence ID" value="GLK78003.1"/>
    <property type="molecule type" value="Genomic_DNA"/>
</dbReference>
<comment type="caution">
    <text evidence="2">The sequence shown here is derived from an EMBL/GenBank/DDBJ whole genome shotgun (WGS) entry which is preliminary data.</text>
</comment>
<dbReference type="InterPro" id="IPR010982">
    <property type="entry name" value="Lambda_DNA-bd_dom_sf"/>
</dbReference>
<dbReference type="Gene3D" id="2.10.109.10">
    <property type="entry name" value="Umud Fragment, subunit A"/>
    <property type="match status" value="1"/>
</dbReference>
<accession>A0A9W6JKR7</accession>
<dbReference type="GO" id="GO:0003677">
    <property type="term" value="F:DNA binding"/>
    <property type="evidence" value="ECO:0007669"/>
    <property type="project" value="InterPro"/>
</dbReference>
<dbReference type="SUPFAM" id="SSF47413">
    <property type="entry name" value="lambda repressor-like DNA-binding domains"/>
    <property type="match status" value="1"/>
</dbReference>
<dbReference type="RefSeq" id="WP_271205826.1">
    <property type="nucleotide sequence ID" value="NZ_BSFK01000016.1"/>
</dbReference>